<organism evidence="4 5">
    <name type="scientific">Amanita thiersii Skay4041</name>
    <dbReference type="NCBI Taxonomy" id="703135"/>
    <lineage>
        <taxon>Eukaryota</taxon>
        <taxon>Fungi</taxon>
        <taxon>Dikarya</taxon>
        <taxon>Basidiomycota</taxon>
        <taxon>Agaricomycotina</taxon>
        <taxon>Agaricomycetes</taxon>
        <taxon>Agaricomycetidae</taxon>
        <taxon>Agaricales</taxon>
        <taxon>Pluteineae</taxon>
        <taxon>Amanitaceae</taxon>
        <taxon>Amanita</taxon>
    </lineage>
</organism>
<feature type="region of interest" description="Disordered" evidence="2">
    <location>
        <begin position="323"/>
        <end position="357"/>
    </location>
</feature>
<evidence type="ECO:0000256" key="2">
    <source>
        <dbReference type="SAM" id="MobiDB-lite"/>
    </source>
</evidence>
<evidence type="ECO:0008006" key="6">
    <source>
        <dbReference type="Google" id="ProtNLM"/>
    </source>
</evidence>
<dbReference type="STRING" id="703135.A0A2A9NIN1"/>
<keyword evidence="5" id="KW-1185">Reference proteome</keyword>
<dbReference type="OrthoDB" id="1715191at2759"/>
<protein>
    <recommendedName>
        <fullName evidence="6">3-carboxy-cis,cis-mucoante lactonizing enzyme</fullName>
    </recommendedName>
</protein>
<feature type="compositionally biased region" description="Basic and acidic residues" evidence="2">
    <location>
        <begin position="442"/>
        <end position="456"/>
    </location>
</feature>
<dbReference type="GO" id="GO:0017057">
    <property type="term" value="F:6-phosphogluconolactonase activity"/>
    <property type="evidence" value="ECO:0007669"/>
    <property type="project" value="TreeGrafter"/>
</dbReference>
<dbReference type="SUPFAM" id="SSF50974">
    <property type="entry name" value="Nitrous oxide reductase, N-terminal domain"/>
    <property type="match status" value="1"/>
</dbReference>
<dbReference type="PANTHER" id="PTHR30344">
    <property type="entry name" value="6-PHOSPHOGLUCONOLACTONASE-RELATED"/>
    <property type="match status" value="1"/>
</dbReference>
<feature type="compositionally biased region" description="Basic and acidic residues" evidence="2">
    <location>
        <begin position="336"/>
        <end position="348"/>
    </location>
</feature>
<keyword evidence="3" id="KW-0732">Signal</keyword>
<evidence type="ECO:0000256" key="1">
    <source>
        <dbReference type="ARBA" id="ARBA00005564"/>
    </source>
</evidence>
<evidence type="ECO:0000313" key="5">
    <source>
        <dbReference type="Proteomes" id="UP000242287"/>
    </source>
</evidence>
<dbReference type="InterPro" id="IPR019405">
    <property type="entry name" value="Lactonase_7-beta_prop"/>
</dbReference>
<dbReference type="InterPro" id="IPR011045">
    <property type="entry name" value="N2O_reductase_N"/>
</dbReference>
<dbReference type="AlphaFoldDB" id="A0A2A9NIN1"/>
<dbReference type="PANTHER" id="PTHR30344:SF4">
    <property type="entry name" value="CYCLASE, PUTATIVE (AFU_ORTHOLOGUE AFUA_6G11580)-RELATED"/>
    <property type="match status" value="1"/>
</dbReference>
<name>A0A2A9NIN1_9AGAR</name>
<feature type="region of interest" description="Disordered" evidence="2">
    <location>
        <begin position="437"/>
        <end position="468"/>
    </location>
</feature>
<proteinExistence type="inferred from homology"/>
<sequence>MNGTQHLLLSGSFRSISLFLLAFSPLHKSLDLVQTVDALGPHQYLATNPRKDRVFTTTWATPPTLQSWQVDASSVKHINTVSITATSSYVNIPPPYTHIYSTGGPTGEVHRIDPQTGGFGSKTQEFLFVPPDELDKADKTRVALRYGSHGIEFSPATHHAFVPVLGTNTIEMYNHDPTTGHLTHLSSIPSPRGPKAHDGPRHVKIHPNGRVLYCVTEHSQIWPSPFQSAAACALTPSLANYVDAYKITNSSLDYIHSLSLLPLTLSNETNSTKFRGDTLLLAPPTPAHPAPHALFATTRGSKPDTRGWLSIFALDHEGFFAPSHSSVTGTAGTRPAEPRDEPGIERFETPTSGGKANAIDLLSKSTSSGSRTQSRVYGVDQLEFKQAPLSGDEQLGEDGVWILLTDDDESTGVAGGGVRVLEWDGWGKGGVKEVAAWPDPASEEKERKSKNTDGGERMFGGSHAIWLS</sequence>
<evidence type="ECO:0000256" key="3">
    <source>
        <dbReference type="SAM" id="SignalP"/>
    </source>
</evidence>
<gene>
    <name evidence="4" type="ORF">AMATHDRAFT_6618</name>
</gene>
<reference evidence="4 5" key="1">
    <citation type="submission" date="2014-02" db="EMBL/GenBank/DDBJ databases">
        <title>Transposable element dynamics among asymbiotic and ectomycorrhizal Amanita fungi.</title>
        <authorList>
            <consortium name="DOE Joint Genome Institute"/>
            <person name="Hess J."/>
            <person name="Skrede I."/>
            <person name="Wolfe B."/>
            <person name="LaButti K."/>
            <person name="Ohm R.A."/>
            <person name="Grigoriev I.V."/>
            <person name="Pringle A."/>
        </authorList>
    </citation>
    <scope>NUCLEOTIDE SEQUENCE [LARGE SCALE GENOMIC DNA]</scope>
    <source>
        <strain evidence="4 5">SKay4041</strain>
    </source>
</reference>
<feature type="chain" id="PRO_5012766932" description="3-carboxy-cis,cis-mucoante lactonizing enzyme" evidence="3">
    <location>
        <begin position="30"/>
        <end position="468"/>
    </location>
</feature>
<dbReference type="InterPro" id="IPR015943">
    <property type="entry name" value="WD40/YVTN_repeat-like_dom_sf"/>
</dbReference>
<dbReference type="Pfam" id="PF10282">
    <property type="entry name" value="Lactonase"/>
    <property type="match status" value="1"/>
</dbReference>
<dbReference type="InterPro" id="IPR050282">
    <property type="entry name" value="Cycloisomerase_2"/>
</dbReference>
<dbReference type="EMBL" id="KZ302104">
    <property type="protein sequence ID" value="PFH47560.1"/>
    <property type="molecule type" value="Genomic_DNA"/>
</dbReference>
<accession>A0A2A9NIN1</accession>
<evidence type="ECO:0000313" key="4">
    <source>
        <dbReference type="EMBL" id="PFH47560.1"/>
    </source>
</evidence>
<feature type="signal peptide" evidence="3">
    <location>
        <begin position="1"/>
        <end position="29"/>
    </location>
</feature>
<dbReference type="Gene3D" id="2.130.10.10">
    <property type="entry name" value="YVTN repeat-like/Quinoprotein amine dehydrogenase"/>
    <property type="match status" value="1"/>
</dbReference>
<dbReference type="Proteomes" id="UP000242287">
    <property type="component" value="Unassembled WGS sequence"/>
</dbReference>
<comment type="similarity">
    <text evidence="1">Belongs to the cycloisomerase 2 family.</text>
</comment>